<evidence type="ECO:0000313" key="1">
    <source>
        <dbReference type="EMBL" id="MCJ8731372.1"/>
    </source>
</evidence>
<protein>
    <submittedName>
        <fullName evidence="1">Uncharacterized protein</fullName>
    </submittedName>
</protein>
<dbReference type="EMBL" id="CM040978">
    <property type="protein sequence ID" value="MCJ8731372.1"/>
    <property type="molecule type" value="Genomic_DNA"/>
</dbReference>
<name>A0ACC5Y769_9TELE</name>
<organism evidence="1 2">
    <name type="scientific">Pangasius djambal</name>
    <dbReference type="NCBI Taxonomy" id="1691987"/>
    <lineage>
        <taxon>Eukaryota</taxon>
        <taxon>Metazoa</taxon>
        <taxon>Chordata</taxon>
        <taxon>Craniata</taxon>
        <taxon>Vertebrata</taxon>
        <taxon>Euteleostomi</taxon>
        <taxon>Actinopterygii</taxon>
        <taxon>Neopterygii</taxon>
        <taxon>Teleostei</taxon>
        <taxon>Ostariophysi</taxon>
        <taxon>Siluriformes</taxon>
        <taxon>Pangasiidae</taxon>
        <taxon>Pangasius</taxon>
    </lineage>
</organism>
<proteinExistence type="predicted"/>
<gene>
    <name evidence="1" type="ORF">PDJAM_G00198900</name>
</gene>
<accession>A0ACC5Y769</accession>
<comment type="caution">
    <text evidence="1">The sequence shown here is derived from an EMBL/GenBank/DDBJ whole genome shotgun (WGS) entry which is preliminary data.</text>
</comment>
<dbReference type="Proteomes" id="UP000830395">
    <property type="component" value="Chromosome 4"/>
</dbReference>
<keyword evidence="2" id="KW-1185">Reference proteome</keyword>
<sequence>MAQQEFQKLGDKLLSHRGFAFPVYKENTSPEYIDSLKTFQIRDDDVYVVTFPKSGTVWTQRIMTLLYENEFPESADLISYDFMPWLEFPQKGQDYTARRSPRLFCSHLPEHLIPCGLQDKGKIIYVSRNPKDIMVSYFHFSHFMKILEPSKTYNELMEKFFSGQGPAHVMPATPESPAKMAATPESYHGTAVTSEPRHAMDAMQDSRKNFLGRGYSTQAPADAELGPGLMRLIASVMDPPLMSVRAAGIPEASPVHESVPEVAASAAEPPEAEAVSEPLACPVTATEAVSEPLACPVTATEAVSEPLACPVTATEAVSELLACPVSTTEAVINLSVPVPPDPPWCAPASLALHWWTFALLWGSLLPSVLLWWSSAPPWGSSDPTALPRCPSAPPAPPWLSSAPPWCFWLPALPAPPWLHAPLDLTWWSPGPPLFHSLPLLHGPGPPLLHSLPLLHDPCSCPLSHGPCHFPDHVPLHGPGPPSLPLFRLHSTSLLDSGLLLLRSVWEPLLREGAMSRFPAGVPTNSTREHSTLDSCYCSWTPFPMCSLPLM</sequence>
<evidence type="ECO:0000313" key="2">
    <source>
        <dbReference type="Proteomes" id="UP000830395"/>
    </source>
</evidence>
<reference evidence="1" key="1">
    <citation type="submission" date="2020-02" db="EMBL/GenBank/DDBJ databases">
        <title>Genome sequencing of the panga catfish, Pangasius djambal.</title>
        <authorList>
            <person name="Wen M."/>
            <person name="Zahm M."/>
            <person name="Roques C."/>
            <person name="Cabau C."/>
            <person name="Klopp C."/>
            <person name="Donnadieu C."/>
            <person name="Jouanno E."/>
            <person name="Avarre J.-C."/>
            <person name="Campet M."/>
            <person name="Ha T."/>
            <person name="Dugue R."/>
            <person name="Lampietro C."/>
            <person name="Louis A."/>
            <person name="Herpin A."/>
            <person name="Echchiki A."/>
            <person name="Berthelot C."/>
            <person name="Parey E."/>
            <person name="Roest-Crollius H."/>
            <person name="Braasch I."/>
            <person name="Postlethwait J.H."/>
            <person name="Bobe J."/>
            <person name="Montfort J."/>
            <person name="Bouchez O."/>
            <person name="Begum T."/>
            <person name="Schartl M."/>
            <person name="Gustiano R."/>
            <person name="Guiguen Y."/>
        </authorList>
    </citation>
    <scope>NUCLEOTIDE SEQUENCE</scope>
    <source>
        <strain evidence="1">Pdj_M5554</strain>
    </source>
</reference>